<keyword evidence="2" id="KW-1185">Reference proteome</keyword>
<comment type="caution">
    <text evidence="1">The sequence shown here is derived from an EMBL/GenBank/DDBJ whole genome shotgun (WGS) entry which is preliminary data.</text>
</comment>
<dbReference type="Proteomes" id="UP000299102">
    <property type="component" value="Unassembled WGS sequence"/>
</dbReference>
<evidence type="ECO:0000313" key="2">
    <source>
        <dbReference type="Proteomes" id="UP000299102"/>
    </source>
</evidence>
<gene>
    <name evidence="1" type="ORF">EVAR_23138_1</name>
</gene>
<proteinExistence type="predicted"/>
<accession>A0A4C1VBA6</accession>
<dbReference type="EMBL" id="BGZK01000311">
    <property type="protein sequence ID" value="GBP35889.1"/>
    <property type="molecule type" value="Genomic_DNA"/>
</dbReference>
<organism evidence="1 2">
    <name type="scientific">Eumeta variegata</name>
    <name type="common">Bagworm moth</name>
    <name type="synonym">Eumeta japonica</name>
    <dbReference type="NCBI Taxonomy" id="151549"/>
    <lineage>
        <taxon>Eukaryota</taxon>
        <taxon>Metazoa</taxon>
        <taxon>Ecdysozoa</taxon>
        <taxon>Arthropoda</taxon>
        <taxon>Hexapoda</taxon>
        <taxon>Insecta</taxon>
        <taxon>Pterygota</taxon>
        <taxon>Neoptera</taxon>
        <taxon>Endopterygota</taxon>
        <taxon>Lepidoptera</taxon>
        <taxon>Glossata</taxon>
        <taxon>Ditrysia</taxon>
        <taxon>Tineoidea</taxon>
        <taxon>Psychidae</taxon>
        <taxon>Oiketicinae</taxon>
        <taxon>Eumeta</taxon>
    </lineage>
</organism>
<evidence type="ECO:0000313" key="1">
    <source>
        <dbReference type="EMBL" id="GBP35889.1"/>
    </source>
</evidence>
<reference evidence="1 2" key="1">
    <citation type="journal article" date="2019" name="Commun. Biol.">
        <title>The bagworm genome reveals a unique fibroin gene that provides high tensile strength.</title>
        <authorList>
            <person name="Kono N."/>
            <person name="Nakamura H."/>
            <person name="Ohtoshi R."/>
            <person name="Tomita M."/>
            <person name="Numata K."/>
            <person name="Arakawa K."/>
        </authorList>
    </citation>
    <scope>NUCLEOTIDE SEQUENCE [LARGE SCALE GENOMIC DNA]</scope>
</reference>
<dbReference type="AlphaFoldDB" id="A0A4C1VBA6"/>
<sequence>MKRGRSIWELPCAVVASRLPARDAGARLVGEERADCTSLTYSCVACRRIALRFPLSEAADGRETDSIQTFQRQRDLIAPTAPTYTHVFSENSPRPQRAHNANRRCRMHPRNGVPRLANSMANYVNILGGARTRNNIIVSLLPGRGCAASWATMAPLSTRREVVVFVAYTGLHTNEPES</sequence>
<protein>
    <submittedName>
        <fullName evidence="1">Uncharacterized protein</fullName>
    </submittedName>
</protein>
<name>A0A4C1VBA6_EUMVA</name>